<dbReference type="RefSeq" id="WP_010945570.1">
    <property type="nucleotide sequence ID" value="NZ_CP011218.1"/>
</dbReference>
<proteinExistence type="predicted"/>
<reference evidence="1 2" key="1">
    <citation type="journal article" date="2015" name="PLoS Negl. Trop. Dis.">
        <title>Haemophilus ducreyi Cutaneous Ulcer Strains Are Nearly Identical to Class I Genital Ulcer Strains.</title>
        <authorList>
            <person name="Gangaiah D."/>
            <person name="Webb K.M."/>
            <person name="Humphreys T.L."/>
            <person name="Fortney K.R."/>
            <person name="Toh E."/>
            <person name="Tai A."/>
            <person name="Katz S.S."/>
            <person name="Pillay A."/>
            <person name="Chen C.Y."/>
            <person name="Roberts S.A."/>
            <person name="Munson R.S.Jr."/>
            <person name="Spinola S.M."/>
        </authorList>
    </citation>
    <scope>NUCLEOTIDE SEQUENCE [LARGE SCALE GENOMIC DNA]</scope>
    <source>
        <strain evidence="2">CLU2</strain>
    </source>
</reference>
<dbReference type="EMBL" id="CP011219">
    <property type="protein sequence ID" value="AKO32847.1"/>
    <property type="molecule type" value="Genomic_DNA"/>
</dbReference>
<dbReference type="Proteomes" id="UP000060132">
    <property type="component" value="Chromosome"/>
</dbReference>
<evidence type="ECO:0008006" key="3">
    <source>
        <dbReference type="Google" id="ProtNLM"/>
    </source>
</evidence>
<dbReference type="GeneID" id="60733911"/>
<gene>
    <name evidence="1" type="ORF">RZ57_06965</name>
</gene>
<evidence type="ECO:0000313" key="1">
    <source>
        <dbReference type="EMBL" id="AKO32847.1"/>
    </source>
</evidence>
<dbReference type="OMA" id="SPFAKIM"/>
<dbReference type="InterPro" id="IPR007922">
    <property type="entry name" value="DciA-like"/>
</dbReference>
<dbReference type="AlphaFoldDB" id="A0AAC9ENA0"/>
<accession>A0AAC9ENA0</accession>
<dbReference type="Pfam" id="PF05258">
    <property type="entry name" value="DciA"/>
    <property type="match status" value="1"/>
</dbReference>
<protein>
    <recommendedName>
        <fullName evidence="3">DUF721 domain-containing protein</fullName>
    </recommendedName>
</protein>
<evidence type="ECO:0000313" key="2">
    <source>
        <dbReference type="Proteomes" id="UP000060132"/>
    </source>
</evidence>
<name>A0AAC9ENA0_HAEDC</name>
<organism evidence="1 2">
    <name type="scientific">Haemophilus ducreyi</name>
    <dbReference type="NCBI Taxonomy" id="730"/>
    <lineage>
        <taxon>Bacteria</taxon>
        <taxon>Pseudomonadati</taxon>
        <taxon>Pseudomonadota</taxon>
        <taxon>Gammaproteobacteria</taxon>
        <taxon>Pasteurellales</taxon>
        <taxon>Pasteurellaceae</taxon>
        <taxon>Haemophilus</taxon>
    </lineage>
</organism>
<sequence>MKNNTIKNISDILESSSLSRIVLRANELNSIDKKLQHLLPTEYLGCYRLINLVNNQLVFEVQNATVYRSLQLNQLQLLKLIQCQFPDILQLKFKINPNFQSTK</sequence>